<dbReference type="GO" id="GO:0051537">
    <property type="term" value="F:2 iron, 2 sulfur cluster binding"/>
    <property type="evidence" value="ECO:0007669"/>
    <property type="project" value="UniProtKB-KW"/>
</dbReference>
<dbReference type="InterPro" id="IPR017941">
    <property type="entry name" value="Rieske_2Fe-2S"/>
</dbReference>
<keyword evidence="4" id="KW-0411">Iron-sulfur</keyword>
<dbReference type="CDD" id="cd03528">
    <property type="entry name" value="Rieske_RO_ferredoxin"/>
    <property type="match status" value="1"/>
</dbReference>
<evidence type="ECO:0000256" key="2">
    <source>
        <dbReference type="ARBA" id="ARBA00022723"/>
    </source>
</evidence>
<dbReference type="Gene3D" id="2.102.10.10">
    <property type="entry name" value="Rieske [2Fe-2S] iron-sulphur domain"/>
    <property type="match status" value="1"/>
</dbReference>
<dbReference type="SUPFAM" id="SSF50022">
    <property type="entry name" value="ISP domain"/>
    <property type="match status" value="1"/>
</dbReference>
<evidence type="ECO:0000256" key="3">
    <source>
        <dbReference type="ARBA" id="ARBA00023004"/>
    </source>
</evidence>
<keyword evidence="1" id="KW-0001">2Fe-2S</keyword>
<keyword evidence="3" id="KW-0408">Iron</keyword>
<evidence type="ECO:0000313" key="6">
    <source>
        <dbReference type="EMBL" id="HHK68358.1"/>
    </source>
</evidence>
<dbReference type="GO" id="GO:0046872">
    <property type="term" value="F:metal ion binding"/>
    <property type="evidence" value="ECO:0007669"/>
    <property type="project" value="UniProtKB-KW"/>
</dbReference>
<comment type="caution">
    <text evidence="6">The sequence shown here is derived from an EMBL/GenBank/DDBJ whole genome shotgun (WGS) entry which is preliminary data.</text>
</comment>
<dbReference type="AlphaFoldDB" id="A0A7C5L9M0"/>
<evidence type="ECO:0000256" key="4">
    <source>
        <dbReference type="ARBA" id="ARBA00023014"/>
    </source>
</evidence>
<dbReference type="InterPro" id="IPR036922">
    <property type="entry name" value="Rieske_2Fe-2S_sf"/>
</dbReference>
<name>A0A7C5L9M0_CALS0</name>
<keyword evidence="2" id="KW-0479">Metal-binding</keyword>
<dbReference type="EMBL" id="DRWN01000029">
    <property type="protein sequence ID" value="HHK68358.1"/>
    <property type="molecule type" value="Genomic_DNA"/>
</dbReference>
<accession>A0A7C5L9M0</accession>
<sequence>MAKLLRVCRDEELAEGDTKVVENEGVQILVLRHMGSLYAVSNICTHEYAELVNGLVIDKTITCPVHLSRFRLDNGEVLNPPATKPLPTYKVSVINGEIFVEV</sequence>
<dbReference type="PROSITE" id="PS51296">
    <property type="entry name" value="RIESKE"/>
    <property type="match status" value="1"/>
</dbReference>
<dbReference type="PANTHER" id="PTHR21496">
    <property type="entry name" value="FERREDOXIN-RELATED"/>
    <property type="match status" value="1"/>
</dbReference>
<evidence type="ECO:0000259" key="5">
    <source>
        <dbReference type="PROSITE" id="PS51296"/>
    </source>
</evidence>
<dbReference type="Pfam" id="PF00355">
    <property type="entry name" value="Rieske"/>
    <property type="match status" value="1"/>
</dbReference>
<feature type="domain" description="Rieske" evidence="5">
    <location>
        <begin position="5"/>
        <end position="100"/>
    </location>
</feature>
<dbReference type="PANTHER" id="PTHR21496:SF23">
    <property type="entry name" value="3-PHENYLPROPIONATE_CINNAMIC ACID DIOXYGENASE FERREDOXIN SUBUNIT"/>
    <property type="match status" value="1"/>
</dbReference>
<proteinExistence type="predicted"/>
<reference evidence="6" key="1">
    <citation type="journal article" date="2020" name="mSystems">
        <title>Genome- and Community-Level Interaction Insights into Carbon Utilization and Element Cycling Functions of Hydrothermarchaeota in Hydrothermal Sediment.</title>
        <authorList>
            <person name="Zhou Z."/>
            <person name="Liu Y."/>
            <person name="Xu W."/>
            <person name="Pan J."/>
            <person name="Luo Z.H."/>
            <person name="Li M."/>
        </authorList>
    </citation>
    <scope>NUCLEOTIDE SEQUENCE [LARGE SCALE GENOMIC DNA]</scope>
    <source>
        <strain evidence="6">SpSt-1056</strain>
    </source>
</reference>
<evidence type="ECO:0000256" key="1">
    <source>
        <dbReference type="ARBA" id="ARBA00022714"/>
    </source>
</evidence>
<protein>
    <submittedName>
        <fullName evidence="6">Non-heme iron oxygenase ferredoxin subunit</fullName>
    </submittedName>
</protein>
<gene>
    <name evidence="6" type="ORF">ENM11_04295</name>
</gene>
<organism evidence="6">
    <name type="scientific">Caldiarchaeum subterraneum</name>
    <dbReference type="NCBI Taxonomy" id="311458"/>
    <lineage>
        <taxon>Archaea</taxon>
        <taxon>Nitrososphaerota</taxon>
        <taxon>Candidatus Caldarchaeales</taxon>
        <taxon>Candidatus Caldarchaeaceae</taxon>
        <taxon>Candidatus Caldarchaeum</taxon>
    </lineage>
</organism>